<reference evidence="1 2" key="1">
    <citation type="submission" date="2013-01" db="EMBL/GenBank/DDBJ databases">
        <title>The Genome Sequence of Clostridium clostridioforme 90A8.</title>
        <authorList>
            <consortium name="The Broad Institute Genome Sequencing Platform"/>
            <person name="Earl A."/>
            <person name="Ward D."/>
            <person name="Feldgarden M."/>
            <person name="Gevers D."/>
            <person name="Courvalin P."/>
            <person name="Lambert T."/>
            <person name="Walker B."/>
            <person name="Young S.K."/>
            <person name="Zeng Q."/>
            <person name="Gargeya S."/>
            <person name="Fitzgerald M."/>
            <person name="Haas B."/>
            <person name="Abouelleil A."/>
            <person name="Alvarado L."/>
            <person name="Arachchi H.M."/>
            <person name="Berlin A.M."/>
            <person name="Chapman S.B."/>
            <person name="Dewar J."/>
            <person name="Goldberg J."/>
            <person name="Griggs A."/>
            <person name="Gujja S."/>
            <person name="Hansen M."/>
            <person name="Howarth C."/>
            <person name="Imamovic A."/>
            <person name="Larimer J."/>
            <person name="McCowan C."/>
            <person name="Murphy C."/>
            <person name="Neiman D."/>
            <person name="Pearson M."/>
            <person name="Priest M."/>
            <person name="Roberts A."/>
            <person name="Saif S."/>
            <person name="Shea T."/>
            <person name="Sisk P."/>
            <person name="Sykes S."/>
            <person name="Wortman J."/>
            <person name="Nusbaum C."/>
            <person name="Birren B."/>
        </authorList>
    </citation>
    <scope>NUCLEOTIDE SEQUENCE [LARGE SCALE GENOMIC DNA]</scope>
    <source>
        <strain evidence="1 2">90A8</strain>
    </source>
</reference>
<organism evidence="1 2">
    <name type="scientific">[Clostridium] clostridioforme 90A8</name>
    <dbReference type="NCBI Taxonomy" id="999408"/>
    <lineage>
        <taxon>Bacteria</taxon>
        <taxon>Bacillati</taxon>
        <taxon>Bacillota</taxon>
        <taxon>Clostridia</taxon>
        <taxon>Lachnospirales</taxon>
        <taxon>Lachnospiraceae</taxon>
        <taxon>Enterocloster</taxon>
    </lineage>
</organism>
<dbReference type="EMBL" id="AGYR01000012">
    <property type="protein sequence ID" value="ENZ17891.1"/>
    <property type="molecule type" value="Genomic_DNA"/>
</dbReference>
<dbReference type="RefSeq" id="WP_002595338.1">
    <property type="nucleotide sequence ID" value="NZ_KB851009.1"/>
</dbReference>
<protein>
    <recommendedName>
        <fullName evidence="3">Antirestriction protein ArdA</fullName>
    </recommendedName>
</protein>
<dbReference type="PATRIC" id="fig|999408.3.peg.1556"/>
<dbReference type="AlphaFoldDB" id="A0A0E2HEB5"/>
<gene>
    <name evidence="1" type="ORF">HMPREF1090_01441</name>
</gene>
<sequence length="395" mass="44023">MQVTITADQHRGQRGYHGADLELPASRYAIDDALQRAHVPEGGGYELHGFRGFPSFVRSALILSGSKTLEELNLLAVKAGRMNETQLGAYEGILKLRQDADIDHPMSMKELINAAYNVDSFEFHPGVTNDYDLGAICMQNEMLDLIQDLPDEVFDLLDEEKVGQALRRNDQGTFTSQGYVYRSSKDWQEVYDGVHLPEQPDGHSGLISLRLESVDNAPVTDSGVWLELPADEQAMRLALASLGESTFDTCVIAEAESILPSLKYQLAGDEDIGRLNTLAGRMQAFPDRRTLVKYKAVLELEVCNDLDMQLDIAENLDCYDYDPIILSLEAYAEYVLKEADFDVNDPAFSGFDFKGYGERCLQGNGFVTTPYGSIARNEKPFVPEYTRLTPGMTMQ</sequence>
<evidence type="ECO:0008006" key="3">
    <source>
        <dbReference type="Google" id="ProtNLM"/>
    </source>
</evidence>
<proteinExistence type="predicted"/>
<name>A0A0E2HEB5_9FIRM</name>
<dbReference type="HOGENOM" id="CLU_035893_2_0_9"/>
<dbReference type="Proteomes" id="UP000013085">
    <property type="component" value="Unassembled WGS sequence"/>
</dbReference>
<evidence type="ECO:0000313" key="1">
    <source>
        <dbReference type="EMBL" id="ENZ17891.1"/>
    </source>
</evidence>
<comment type="caution">
    <text evidence="1">The sequence shown here is derived from an EMBL/GenBank/DDBJ whole genome shotgun (WGS) entry which is preliminary data.</text>
</comment>
<evidence type="ECO:0000313" key="2">
    <source>
        <dbReference type="Proteomes" id="UP000013085"/>
    </source>
</evidence>
<accession>A0A0E2HEB5</accession>